<comment type="caution">
    <text evidence="7">The sequence shown here is derived from an EMBL/GenBank/DDBJ whole genome shotgun (WGS) entry which is preliminary data.</text>
</comment>
<evidence type="ECO:0000313" key="7">
    <source>
        <dbReference type="EMBL" id="MBO4208259.1"/>
    </source>
</evidence>
<dbReference type="InterPro" id="IPR012292">
    <property type="entry name" value="Globin/Proto"/>
</dbReference>
<dbReference type="Pfam" id="PF00042">
    <property type="entry name" value="Globin"/>
    <property type="match status" value="1"/>
</dbReference>
<sequence length="144" mass="16218">MSPEQVALVRDSVRAMGPRMDAVADEFYRRVFARDPSLRAMFAGDLVTQRRKFADELQAIVTAIPDIGAFLDRARLLGARHSGYGVRTGHYRQFRDLLLETFAAELGDAWTEELAVAWHRAYDMVAEAMMMGVPRSTGASFFTR</sequence>
<comment type="similarity">
    <text evidence="5">Belongs to the globin family.</text>
</comment>
<reference evidence="7 8" key="1">
    <citation type="submission" date="2019-12" db="EMBL/GenBank/DDBJ databases">
        <title>Whole genome sequencing of endophytic Actinobacterium Micromonospora sp. MPMI6T.</title>
        <authorList>
            <person name="Evv R."/>
            <person name="Podile A.R."/>
        </authorList>
    </citation>
    <scope>NUCLEOTIDE SEQUENCE [LARGE SCALE GENOMIC DNA]</scope>
    <source>
        <strain evidence="7 8">MPMI6</strain>
    </source>
</reference>
<accession>A0ABS3VUP2</accession>
<dbReference type="Proteomes" id="UP000823521">
    <property type="component" value="Unassembled WGS sequence"/>
</dbReference>
<feature type="domain" description="Globin" evidence="6">
    <location>
        <begin position="1"/>
        <end position="134"/>
    </location>
</feature>
<evidence type="ECO:0000256" key="5">
    <source>
        <dbReference type="RuleBase" id="RU000356"/>
    </source>
</evidence>
<keyword evidence="4" id="KW-0408">Iron</keyword>
<dbReference type="RefSeq" id="WP_208815250.1">
    <property type="nucleotide sequence ID" value="NZ_WVUH01000182.1"/>
</dbReference>
<dbReference type="InterPro" id="IPR009050">
    <property type="entry name" value="Globin-like_sf"/>
</dbReference>
<evidence type="ECO:0000313" key="8">
    <source>
        <dbReference type="Proteomes" id="UP000823521"/>
    </source>
</evidence>
<dbReference type="PANTHER" id="PTHR43396">
    <property type="entry name" value="FLAVOHEMOPROTEIN"/>
    <property type="match status" value="1"/>
</dbReference>
<dbReference type="EMBL" id="WVUH01000182">
    <property type="protein sequence ID" value="MBO4208259.1"/>
    <property type="molecule type" value="Genomic_DNA"/>
</dbReference>
<name>A0ABS3VUP2_MICEH</name>
<keyword evidence="1 5" id="KW-0349">Heme</keyword>
<keyword evidence="5" id="KW-0813">Transport</keyword>
<keyword evidence="7" id="KW-0675">Receptor</keyword>
<gene>
    <name evidence="7" type="ORF">GSF22_19925</name>
</gene>
<keyword evidence="3" id="KW-0479">Metal-binding</keyword>
<dbReference type="PANTHER" id="PTHR43396:SF3">
    <property type="entry name" value="FLAVOHEMOPROTEIN"/>
    <property type="match status" value="1"/>
</dbReference>
<evidence type="ECO:0000256" key="2">
    <source>
        <dbReference type="ARBA" id="ARBA00022621"/>
    </source>
</evidence>
<protein>
    <submittedName>
        <fullName evidence="7">Hemin receptor</fullName>
    </submittedName>
</protein>
<dbReference type="PRINTS" id="PR00188">
    <property type="entry name" value="PLANTGLOBIN"/>
</dbReference>
<organism evidence="7 8">
    <name type="scientific">Micromonospora echinofusca</name>
    <dbReference type="NCBI Taxonomy" id="47858"/>
    <lineage>
        <taxon>Bacteria</taxon>
        <taxon>Bacillati</taxon>
        <taxon>Actinomycetota</taxon>
        <taxon>Actinomycetes</taxon>
        <taxon>Micromonosporales</taxon>
        <taxon>Micromonosporaceae</taxon>
        <taxon>Micromonospora</taxon>
    </lineage>
</organism>
<keyword evidence="8" id="KW-1185">Reference proteome</keyword>
<evidence type="ECO:0000259" key="6">
    <source>
        <dbReference type="PROSITE" id="PS01033"/>
    </source>
</evidence>
<evidence type="ECO:0000256" key="1">
    <source>
        <dbReference type="ARBA" id="ARBA00022617"/>
    </source>
</evidence>
<dbReference type="InterPro" id="IPR000971">
    <property type="entry name" value="Globin"/>
</dbReference>
<dbReference type="SUPFAM" id="SSF46458">
    <property type="entry name" value="Globin-like"/>
    <property type="match status" value="1"/>
</dbReference>
<evidence type="ECO:0000256" key="3">
    <source>
        <dbReference type="ARBA" id="ARBA00022723"/>
    </source>
</evidence>
<dbReference type="Gene3D" id="1.10.490.10">
    <property type="entry name" value="Globins"/>
    <property type="match status" value="1"/>
</dbReference>
<keyword evidence="2 5" id="KW-0561">Oxygen transport</keyword>
<evidence type="ECO:0000256" key="4">
    <source>
        <dbReference type="ARBA" id="ARBA00023004"/>
    </source>
</evidence>
<dbReference type="PROSITE" id="PS01033">
    <property type="entry name" value="GLOBIN"/>
    <property type="match status" value="1"/>
</dbReference>
<proteinExistence type="inferred from homology"/>